<dbReference type="SUPFAM" id="SSF51735">
    <property type="entry name" value="NAD(P)-binding Rossmann-fold domains"/>
    <property type="match status" value="1"/>
</dbReference>
<dbReference type="InterPro" id="IPR028939">
    <property type="entry name" value="P5C_Rdtase_cat_N"/>
</dbReference>
<evidence type="ECO:0000313" key="3">
    <source>
        <dbReference type="EMBL" id="GAI38054.1"/>
    </source>
</evidence>
<reference evidence="3" key="1">
    <citation type="journal article" date="2014" name="Front. Microbiol.">
        <title>High frequency of phylogenetically diverse reductive dehalogenase-homologous genes in deep subseafloor sedimentary metagenomes.</title>
        <authorList>
            <person name="Kawai M."/>
            <person name="Futagami T."/>
            <person name="Toyoda A."/>
            <person name="Takaki Y."/>
            <person name="Nishi S."/>
            <person name="Hori S."/>
            <person name="Arai W."/>
            <person name="Tsubouchi T."/>
            <person name="Morono Y."/>
            <person name="Uchiyama I."/>
            <person name="Ito T."/>
            <person name="Fujiyama A."/>
            <person name="Inagaki F."/>
            <person name="Takami H."/>
        </authorList>
    </citation>
    <scope>NUCLEOTIDE SEQUENCE</scope>
    <source>
        <strain evidence="3">Expedition CK06-06</strain>
    </source>
</reference>
<comment type="caution">
    <text evidence="3">The sequence shown here is derived from an EMBL/GenBank/DDBJ whole genome shotgun (WGS) entry which is preliminary data.</text>
</comment>
<dbReference type="PANTHER" id="PTHR11645:SF66">
    <property type="entry name" value="PYRROLINE-5-CARBOXYLATE REDUCTASE"/>
    <property type="match status" value="1"/>
</dbReference>
<organism evidence="3">
    <name type="scientific">marine sediment metagenome</name>
    <dbReference type="NCBI Taxonomy" id="412755"/>
    <lineage>
        <taxon>unclassified sequences</taxon>
        <taxon>metagenomes</taxon>
        <taxon>ecological metagenomes</taxon>
    </lineage>
</organism>
<sequence length="142" mass="15071">SLSQAVSVSDISEARRRHLGQKYGVAVMSDNRQAANRGDAVVLAIKPQNLVEVMAELNGQLKPVQLVLSIVAGARIDTLCRGLNHHCVVRAMPNTPAQIGEGITVWTATPEVTEQQKGWAGSILGAACFITMVTSGKLAEVI</sequence>
<dbReference type="Pfam" id="PF03807">
    <property type="entry name" value="F420_oxidored"/>
    <property type="match status" value="1"/>
</dbReference>
<dbReference type="InterPro" id="IPR036291">
    <property type="entry name" value="NAD(P)-bd_dom_sf"/>
</dbReference>
<protein>
    <recommendedName>
        <fullName evidence="2">Pyrroline-5-carboxylate reductase catalytic N-terminal domain-containing protein</fullName>
    </recommendedName>
</protein>
<feature type="domain" description="Pyrroline-5-carboxylate reductase catalytic N-terminal" evidence="2">
    <location>
        <begin position="8"/>
        <end position="73"/>
    </location>
</feature>
<name>X1Q493_9ZZZZ</name>
<dbReference type="Gene3D" id="3.40.50.720">
    <property type="entry name" value="NAD(P)-binding Rossmann-like Domain"/>
    <property type="match status" value="1"/>
</dbReference>
<feature type="non-terminal residue" evidence="3">
    <location>
        <position position="1"/>
    </location>
</feature>
<dbReference type="AlphaFoldDB" id="X1Q493"/>
<dbReference type="GO" id="GO:0055129">
    <property type="term" value="P:L-proline biosynthetic process"/>
    <property type="evidence" value="ECO:0007669"/>
    <property type="project" value="TreeGrafter"/>
</dbReference>
<gene>
    <name evidence="3" type="ORF">S06H3_38620</name>
</gene>
<dbReference type="PANTHER" id="PTHR11645">
    <property type="entry name" value="PYRROLINE-5-CARBOXYLATE REDUCTASE"/>
    <property type="match status" value="1"/>
</dbReference>
<dbReference type="EMBL" id="BARV01023552">
    <property type="protein sequence ID" value="GAI38054.1"/>
    <property type="molecule type" value="Genomic_DNA"/>
</dbReference>
<accession>X1Q493</accession>
<dbReference type="GO" id="GO:0004735">
    <property type="term" value="F:pyrroline-5-carboxylate reductase activity"/>
    <property type="evidence" value="ECO:0007669"/>
    <property type="project" value="TreeGrafter"/>
</dbReference>
<proteinExistence type="inferred from homology"/>
<evidence type="ECO:0000259" key="2">
    <source>
        <dbReference type="Pfam" id="PF03807"/>
    </source>
</evidence>
<evidence type="ECO:0000256" key="1">
    <source>
        <dbReference type="ARBA" id="ARBA00005525"/>
    </source>
</evidence>
<comment type="similarity">
    <text evidence="1">Belongs to the pyrroline-5-carboxylate reductase family.</text>
</comment>